<feature type="region of interest" description="Disordered" evidence="3">
    <location>
        <begin position="1"/>
        <end position="20"/>
    </location>
</feature>
<dbReference type="SUPFAM" id="SSF49899">
    <property type="entry name" value="Concanavalin A-like lectins/glucanases"/>
    <property type="match status" value="1"/>
</dbReference>
<evidence type="ECO:0000256" key="3">
    <source>
        <dbReference type="SAM" id="MobiDB-lite"/>
    </source>
</evidence>
<name>A0A445ADK2_ARAHY</name>
<dbReference type="Gene3D" id="1.10.510.10">
    <property type="entry name" value="Transferase(Phosphotransferase) domain 1"/>
    <property type="match status" value="2"/>
</dbReference>
<dbReference type="SUPFAM" id="SSF56112">
    <property type="entry name" value="Protein kinase-like (PK-like)"/>
    <property type="match status" value="1"/>
</dbReference>
<dbReference type="InterPro" id="IPR013320">
    <property type="entry name" value="ConA-like_dom_sf"/>
</dbReference>
<dbReference type="Gene3D" id="2.60.120.560">
    <property type="entry name" value="Exo-inulinase, domain 1"/>
    <property type="match status" value="1"/>
</dbReference>
<dbReference type="AlphaFoldDB" id="A0A445ADK2"/>
<dbReference type="SMART" id="SM00220">
    <property type="entry name" value="S_TKc"/>
    <property type="match status" value="1"/>
</dbReference>
<evidence type="ECO:0000313" key="6">
    <source>
        <dbReference type="Proteomes" id="UP000289738"/>
    </source>
</evidence>
<dbReference type="PROSITE" id="PS50011">
    <property type="entry name" value="PROTEIN_KINASE_DOM"/>
    <property type="match status" value="1"/>
</dbReference>
<organism evidence="5 6">
    <name type="scientific">Arachis hypogaea</name>
    <name type="common">Peanut</name>
    <dbReference type="NCBI Taxonomy" id="3818"/>
    <lineage>
        <taxon>Eukaryota</taxon>
        <taxon>Viridiplantae</taxon>
        <taxon>Streptophyta</taxon>
        <taxon>Embryophyta</taxon>
        <taxon>Tracheophyta</taxon>
        <taxon>Spermatophyta</taxon>
        <taxon>Magnoliopsida</taxon>
        <taxon>eudicotyledons</taxon>
        <taxon>Gunneridae</taxon>
        <taxon>Pentapetalae</taxon>
        <taxon>rosids</taxon>
        <taxon>fabids</taxon>
        <taxon>Fabales</taxon>
        <taxon>Fabaceae</taxon>
        <taxon>Papilionoideae</taxon>
        <taxon>50 kb inversion clade</taxon>
        <taxon>dalbergioids sensu lato</taxon>
        <taxon>Dalbergieae</taxon>
        <taxon>Pterocarpus clade</taxon>
        <taxon>Arachis</taxon>
    </lineage>
</organism>
<reference evidence="5 6" key="1">
    <citation type="submission" date="2019-01" db="EMBL/GenBank/DDBJ databases">
        <title>Sequencing of cultivated peanut Arachis hypogaea provides insights into genome evolution and oil improvement.</title>
        <authorList>
            <person name="Chen X."/>
        </authorList>
    </citation>
    <scope>NUCLEOTIDE SEQUENCE [LARGE SCALE GENOMIC DNA]</scope>
    <source>
        <strain evidence="6">cv. Fuhuasheng</strain>
        <tissue evidence="5">Leaves</tissue>
    </source>
</reference>
<feature type="domain" description="Protein kinase" evidence="4">
    <location>
        <begin position="1"/>
        <end position="208"/>
    </location>
</feature>
<dbReference type="GO" id="GO:0005524">
    <property type="term" value="F:ATP binding"/>
    <property type="evidence" value="ECO:0007669"/>
    <property type="project" value="UniProtKB-KW"/>
</dbReference>
<dbReference type="InterPro" id="IPR000719">
    <property type="entry name" value="Prot_kinase_dom"/>
</dbReference>
<dbReference type="Proteomes" id="UP000289738">
    <property type="component" value="Chromosome B02"/>
</dbReference>
<dbReference type="Pfam" id="PF00069">
    <property type="entry name" value="Pkinase"/>
    <property type="match status" value="1"/>
</dbReference>
<keyword evidence="1" id="KW-0547">Nucleotide-binding</keyword>
<dbReference type="GO" id="GO:0004672">
    <property type="term" value="F:protein kinase activity"/>
    <property type="evidence" value="ECO:0007669"/>
    <property type="project" value="InterPro"/>
</dbReference>
<evidence type="ECO:0000256" key="2">
    <source>
        <dbReference type="ARBA" id="ARBA00022840"/>
    </source>
</evidence>
<keyword evidence="2" id="KW-0067">ATP-binding</keyword>
<protein>
    <recommendedName>
        <fullName evidence="4">Protein kinase domain-containing protein</fullName>
    </recommendedName>
</protein>
<dbReference type="InterPro" id="IPR050117">
    <property type="entry name" value="MAPK"/>
</dbReference>
<evidence type="ECO:0000313" key="5">
    <source>
        <dbReference type="EMBL" id="RYR24499.1"/>
    </source>
</evidence>
<proteinExistence type="predicted"/>
<dbReference type="EMBL" id="SDMP01000012">
    <property type="protein sequence ID" value="RYR24499.1"/>
    <property type="molecule type" value="Genomic_DNA"/>
</dbReference>
<gene>
    <name evidence="5" type="ORF">Ahy_B02g058003</name>
</gene>
<evidence type="ECO:0000259" key="4">
    <source>
        <dbReference type="PROSITE" id="PS50011"/>
    </source>
</evidence>
<keyword evidence="6" id="KW-1185">Reference proteome</keyword>
<accession>A0A445ADK2</accession>
<evidence type="ECO:0000256" key="1">
    <source>
        <dbReference type="ARBA" id="ARBA00022741"/>
    </source>
</evidence>
<dbReference type="InterPro" id="IPR011009">
    <property type="entry name" value="Kinase-like_dom_sf"/>
</dbReference>
<comment type="caution">
    <text evidence="5">The sequence shown here is derived from an EMBL/GenBank/DDBJ whole genome shotgun (WGS) entry which is preliminary data.</text>
</comment>
<sequence length="336" mass="38572">MRDARKTEEQKRDKGEKGESLRKMNHPNIVKLKEVIRESDILYFVFKYMECNLYQLMKDREKMFSEGEVRNCCFQVFQGLAYMHQWGYFHRYLKPAREISSQPPYTEYVSTRWYRAPEVLLQSYLYSSKVDMWAMGAIMAELFSLRPLFPVLYDKKTGTNLLQWPVEEIESLRLSSDEFKELLVKPGTVVPLHIGPATQDFSILDIFFGPFGILAITNDQLSELTPIYFCLSNYGNGTSTTTTITTSTSTSFCVDETRSSKAPDVSKLVFESKLPILSDEKLSLKVLSGPLRIEDAGISCAQWEKPRICFNICSIQSQMLGALFGINLFFSLLSED</sequence>
<dbReference type="PANTHER" id="PTHR24055">
    <property type="entry name" value="MITOGEN-ACTIVATED PROTEIN KINASE"/>
    <property type="match status" value="1"/>
</dbReference>
<dbReference type="STRING" id="3818.A0A445ADK2"/>